<keyword evidence="6" id="KW-0479">Metal-binding</keyword>
<keyword evidence="6" id="KW-0539">Nucleus</keyword>
<dbReference type="GO" id="GO:0110155">
    <property type="term" value="P:NAD-cap decapping"/>
    <property type="evidence" value="ECO:0007669"/>
    <property type="project" value="TreeGrafter"/>
</dbReference>
<comment type="function">
    <text evidence="6">Decapping enzyme for NAD-capped RNAs: specifically hydrolyzes the nicotinamide adenine dinucleotide (NAD) cap from a subset of RNAs by removing the entire NAD moiety from the 5'-end of an NAD-capped RNA.</text>
</comment>
<dbReference type="GO" id="GO:0005829">
    <property type="term" value="C:cytosol"/>
    <property type="evidence" value="ECO:0007669"/>
    <property type="project" value="TreeGrafter"/>
</dbReference>
<dbReference type="OMA" id="VVTWRGH"/>
<evidence type="ECO:0000256" key="6">
    <source>
        <dbReference type="RuleBase" id="RU367113"/>
    </source>
</evidence>
<comment type="subcellular location">
    <subcellularLocation>
        <location evidence="6">Nucleus</location>
    </subcellularLocation>
</comment>
<keyword evidence="6" id="KW-0378">Hydrolase</keyword>
<dbReference type="GO" id="GO:0046872">
    <property type="term" value="F:metal ion binding"/>
    <property type="evidence" value="ECO:0007669"/>
    <property type="project" value="UniProtKB-KW"/>
</dbReference>
<evidence type="ECO:0000313" key="8">
    <source>
        <dbReference type="EMBL" id="KXS18956.1"/>
    </source>
</evidence>
<dbReference type="GO" id="GO:0000956">
    <property type="term" value="P:nuclear-transcribed mRNA catabolic process"/>
    <property type="evidence" value="ECO:0007669"/>
    <property type="project" value="TreeGrafter"/>
</dbReference>
<keyword evidence="6" id="KW-0540">Nuclease</keyword>
<protein>
    <recommendedName>
        <fullName evidence="6">Decapping nuclease</fullName>
        <ecNumber evidence="6">3.6.1.-</ecNumber>
    </recommendedName>
</protein>
<comment type="similarity">
    <text evidence="2 6">Belongs to the DXO/Dom3Z family.</text>
</comment>
<dbReference type="OrthoDB" id="5853397at2759"/>
<dbReference type="GO" id="GO:0000166">
    <property type="term" value="F:nucleotide binding"/>
    <property type="evidence" value="ECO:0007669"/>
    <property type="project" value="UniProtKB-KW"/>
</dbReference>
<name>A0A139AQD9_GONPJ</name>
<comment type="cofactor">
    <cofactor evidence="1 6">
        <name>a divalent metal cation</name>
        <dbReference type="ChEBI" id="CHEBI:60240"/>
    </cofactor>
</comment>
<feature type="domain" description="RAI1-like" evidence="7">
    <location>
        <begin position="25"/>
        <end position="381"/>
    </location>
</feature>
<accession>A0A139AQD9</accession>
<dbReference type="Proteomes" id="UP000070544">
    <property type="component" value="Unassembled WGS sequence"/>
</dbReference>
<dbReference type="AlphaFoldDB" id="A0A139AQD9"/>
<dbReference type="EC" id="3.6.1.-" evidence="6"/>
<dbReference type="GO" id="GO:0005634">
    <property type="term" value="C:nucleus"/>
    <property type="evidence" value="ECO:0007669"/>
    <property type="project" value="UniProtKB-SubCell"/>
</dbReference>
<proteinExistence type="inferred from homology"/>
<sequence>MHSETSFFELKPLDYYKSMNPPQFQQPKELFHFSFDEHRHYIPDDSELRQYTPMDTTIPLTDGYDRLVTRDPTVNEHLDHLLKSVQDQSILQKLQVKSGAPLIVTWRGIMTKILTAPYDNRDEWELRVIKHKGVHYMEERLTAAKVDREKNMSQQDRLQSFMGYRFESLSTIPLVRMTTGEVLSHPTQQALDYRRDDIVNTNCQFVSVFKTKLGATTLLMGAEVDCVGANTRDYIELKTHRVLRNQSQRSSFERHKLLKIWAQSFLAGIPRVIVGFRDDEGYVRAIEEFKTLEIPRAVRKPPERGGAVWDPTIMLTWCEQFLKWLTTAAGLKDDWQKVYRLRFVRNGVELSEETGILSGDMSNENSVTSSDGGSFLPEWFVKDG</sequence>
<dbReference type="GO" id="GO:0004518">
    <property type="term" value="F:nuclease activity"/>
    <property type="evidence" value="ECO:0007669"/>
    <property type="project" value="UniProtKB-KW"/>
</dbReference>
<dbReference type="PANTHER" id="PTHR12395">
    <property type="entry name" value="DOM-3 RELATED"/>
    <property type="match status" value="1"/>
</dbReference>
<dbReference type="InterPro" id="IPR039039">
    <property type="entry name" value="RAI1-like_fam"/>
</dbReference>
<gene>
    <name evidence="8" type="ORF">M427DRAFT_109291</name>
</gene>
<dbReference type="GO" id="GO:0034353">
    <property type="term" value="F:mRNA 5'-diphosphatase activity"/>
    <property type="evidence" value="ECO:0007669"/>
    <property type="project" value="TreeGrafter"/>
</dbReference>
<comment type="catalytic activity">
    <reaction evidence="4">
        <text>a 5'-end triphospho-ribonucleoside in mRNA + H2O = a 5'-end phospho-ribonucleoside in mRNA + diphosphate + H(+)</text>
        <dbReference type="Rhea" id="RHEA:78683"/>
        <dbReference type="Rhea" id="RHEA-COMP:15692"/>
        <dbReference type="Rhea" id="RHEA-COMP:17164"/>
        <dbReference type="ChEBI" id="CHEBI:15377"/>
        <dbReference type="ChEBI" id="CHEBI:15378"/>
        <dbReference type="ChEBI" id="CHEBI:33019"/>
        <dbReference type="ChEBI" id="CHEBI:138282"/>
        <dbReference type="ChEBI" id="CHEBI:167618"/>
    </reaction>
    <physiologicalReaction direction="left-to-right" evidence="4">
        <dbReference type="Rhea" id="RHEA:78684"/>
    </physiologicalReaction>
</comment>
<evidence type="ECO:0000256" key="4">
    <source>
        <dbReference type="ARBA" id="ARBA00044692"/>
    </source>
</evidence>
<evidence type="ECO:0000259" key="7">
    <source>
        <dbReference type="Pfam" id="PF08652"/>
    </source>
</evidence>
<dbReference type="GO" id="GO:0003723">
    <property type="term" value="F:RNA binding"/>
    <property type="evidence" value="ECO:0007669"/>
    <property type="project" value="UniProtKB-KW"/>
</dbReference>
<evidence type="ECO:0000256" key="3">
    <source>
        <dbReference type="ARBA" id="ARBA00044676"/>
    </source>
</evidence>
<keyword evidence="9" id="KW-1185">Reference proteome</keyword>
<comment type="catalytic activity">
    <reaction evidence="3">
        <text>a 5'-end (N(7)-methyl 5'-triphosphoguanosine)-ribonucleoside-ribonucleotide in mRNA + H2O = a (N(7)-methyl 5'-triphosphoguanosine)-nucleoside + a 5'-end phospho-ribonucleoside in mRNA + H(+)</text>
        <dbReference type="Rhea" id="RHEA:66928"/>
        <dbReference type="Rhea" id="RHEA-COMP:15692"/>
        <dbReference type="Rhea" id="RHEA-COMP:17313"/>
        <dbReference type="ChEBI" id="CHEBI:15377"/>
        <dbReference type="ChEBI" id="CHEBI:15378"/>
        <dbReference type="ChEBI" id="CHEBI:138282"/>
        <dbReference type="ChEBI" id="CHEBI:172876"/>
        <dbReference type="ChEBI" id="CHEBI:172877"/>
    </reaction>
    <physiologicalReaction direction="left-to-right" evidence="3">
        <dbReference type="Rhea" id="RHEA:66929"/>
    </physiologicalReaction>
</comment>
<evidence type="ECO:0000256" key="2">
    <source>
        <dbReference type="ARBA" id="ARBA00006562"/>
    </source>
</evidence>
<evidence type="ECO:0000256" key="5">
    <source>
        <dbReference type="ARBA" id="ARBA00048124"/>
    </source>
</evidence>
<dbReference type="PANTHER" id="PTHR12395:SF9">
    <property type="entry name" value="DECAPPING AND EXORIBONUCLEASE PROTEIN"/>
    <property type="match status" value="1"/>
</dbReference>
<organism evidence="8 9">
    <name type="scientific">Gonapodya prolifera (strain JEL478)</name>
    <name type="common">Monoblepharis prolifera</name>
    <dbReference type="NCBI Taxonomy" id="1344416"/>
    <lineage>
        <taxon>Eukaryota</taxon>
        <taxon>Fungi</taxon>
        <taxon>Fungi incertae sedis</taxon>
        <taxon>Chytridiomycota</taxon>
        <taxon>Chytridiomycota incertae sedis</taxon>
        <taxon>Monoblepharidomycetes</taxon>
        <taxon>Monoblepharidales</taxon>
        <taxon>Gonapodyaceae</taxon>
        <taxon>Gonapodya</taxon>
    </lineage>
</organism>
<evidence type="ECO:0000313" key="9">
    <source>
        <dbReference type="Proteomes" id="UP000070544"/>
    </source>
</evidence>
<dbReference type="InterPro" id="IPR013961">
    <property type="entry name" value="RAI1"/>
</dbReference>
<keyword evidence="6" id="KW-0694">RNA-binding</keyword>
<dbReference type="STRING" id="1344416.A0A139AQD9"/>
<comment type="catalytic activity">
    <reaction evidence="5">
        <text>a 5'-end NAD(+)-phospho-ribonucleoside in mRNA + H2O = a 5'-end phospho-ribonucleoside in mRNA + NAD(+) + H(+)</text>
        <dbReference type="Rhea" id="RHEA:60880"/>
        <dbReference type="Rhea" id="RHEA-COMP:15692"/>
        <dbReference type="Rhea" id="RHEA-COMP:15698"/>
        <dbReference type="ChEBI" id="CHEBI:15377"/>
        <dbReference type="ChEBI" id="CHEBI:15378"/>
        <dbReference type="ChEBI" id="CHEBI:57540"/>
        <dbReference type="ChEBI" id="CHEBI:138282"/>
        <dbReference type="ChEBI" id="CHEBI:144029"/>
    </reaction>
    <physiologicalReaction direction="left-to-right" evidence="5">
        <dbReference type="Rhea" id="RHEA:60881"/>
    </physiologicalReaction>
</comment>
<reference evidence="8 9" key="1">
    <citation type="journal article" date="2015" name="Genome Biol. Evol.">
        <title>Phylogenomic analyses indicate that early fungi evolved digesting cell walls of algal ancestors of land plants.</title>
        <authorList>
            <person name="Chang Y."/>
            <person name="Wang S."/>
            <person name="Sekimoto S."/>
            <person name="Aerts A.L."/>
            <person name="Choi C."/>
            <person name="Clum A."/>
            <person name="LaButti K.M."/>
            <person name="Lindquist E.A."/>
            <person name="Yee Ngan C."/>
            <person name="Ohm R.A."/>
            <person name="Salamov A.A."/>
            <person name="Grigoriev I.V."/>
            <person name="Spatafora J.W."/>
            <person name="Berbee M.L."/>
        </authorList>
    </citation>
    <scope>NUCLEOTIDE SEQUENCE [LARGE SCALE GENOMIC DNA]</scope>
    <source>
        <strain evidence="8 9">JEL478</strain>
    </source>
</reference>
<keyword evidence="6" id="KW-0547">Nucleotide-binding</keyword>
<dbReference type="EMBL" id="KQ965740">
    <property type="protein sequence ID" value="KXS18956.1"/>
    <property type="molecule type" value="Genomic_DNA"/>
</dbReference>
<evidence type="ECO:0000256" key="1">
    <source>
        <dbReference type="ARBA" id="ARBA00001968"/>
    </source>
</evidence>
<dbReference type="Pfam" id="PF08652">
    <property type="entry name" value="RAI1"/>
    <property type="match status" value="1"/>
</dbReference>